<reference evidence="2" key="1">
    <citation type="journal article" date="2008" name="Nat. Genet.">
        <title>The Pristionchus pacificus genome provides a unique perspective on nematode lifestyle and parasitism.</title>
        <authorList>
            <person name="Dieterich C."/>
            <person name="Clifton S.W."/>
            <person name="Schuster L.N."/>
            <person name="Chinwalla A."/>
            <person name="Delehaunty K."/>
            <person name="Dinkelacker I."/>
            <person name="Fulton L."/>
            <person name="Fulton R."/>
            <person name="Godfrey J."/>
            <person name="Minx P."/>
            <person name="Mitreva M."/>
            <person name="Roeseler W."/>
            <person name="Tian H."/>
            <person name="Witte H."/>
            <person name="Yang S.P."/>
            <person name="Wilson R.K."/>
            <person name="Sommer R.J."/>
        </authorList>
    </citation>
    <scope>NUCLEOTIDE SEQUENCE [LARGE SCALE GENOMIC DNA]</scope>
    <source>
        <strain evidence="2">PS312</strain>
    </source>
</reference>
<dbReference type="AlphaFoldDB" id="A0A2A6C2Y8"/>
<protein>
    <submittedName>
        <fullName evidence="1">Uncharacterized protein</fullName>
    </submittedName>
</protein>
<evidence type="ECO:0000313" key="2">
    <source>
        <dbReference type="Proteomes" id="UP000005239"/>
    </source>
</evidence>
<accession>A0A8R1UFH0</accession>
<accession>A0A2A6C2Y8</accession>
<reference evidence="1" key="2">
    <citation type="submission" date="2022-06" db="UniProtKB">
        <authorList>
            <consortium name="EnsemblMetazoa"/>
        </authorList>
    </citation>
    <scope>IDENTIFICATION</scope>
    <source>
        <strain evidence="1">PS312</strain>
    </source>
</reference>
<dbReference type="EnsemblMetazoa" id="PPA21487.1">
    <property type="protein sequence ID" value="PPA21487.1"/>
    <property type="gene ID" value="WBGene00111041"/>
</dbReference>
<sequence>MPSFPSPCRDLNLRLAYKTNLYPYFFKRDSNTQYEGVYMEFWRTMAKILVCESLEIKHYDEKRFCEGSTCAPYFGGAIGRHEVFAPAVPVFLDPQDMHVYKYYR</sequence>
<proteinExistence type="predicted"/>
<name>A0A2A6C2Y8_PRIPA</name>
<organism evidence="1 2">
    <name type="scientific">Pristionchus pacificus</name>
    <name type="common">Parasitic nematode worm</name>
    <dbReference type="NCBI Taxonomy" id="54126"/>
    <lineage>
        <taxon>Eukaryota</taxon>
        <taxon>Metazoa</taxon>
        <taxon>Ecdysozoa</taxon>
        <taxon>Nematoda</taxon>
        <taxon>Chromadorea</taxon>
        <taxon>Rhabditida</taxon>
        <taxon>Rhabditina</taxon>
        <taxon>Diplogasteromorpha</taxon>
        <taxon>Diplogasteroidea</taxon>
        <taxon>Neodiplogasteridae</taxon>
        <taxon>Pristionchus</taxon>
    </lineage>
</organism>
<gene>
    <name evidence="1" type="primary">WBGene00111041</name>
</gene>
<evidence type="ECO:0000313" key="1">
    <source>
        <dbReference type="EnsemblMetazoa" id="PPA21487.1"/>
    </source>
</evidence>
<dbReference type="Proteomes" id="UP000005239">
    <property type="component" value="Unassembled WGS sequence"/>
</dbReference>
<keyword evidence="2" id="KW-1185">Reference proteome</keyword>